<dbReference type="InterPro" id="IPR033985">
    <property type="entry name" value="SusD-like_N"/>
</dbReference>
<evidence type="ECO:0000256" key="5">
    <source>
        <dbReference type="ARBA" id="ARBA00023237"/>
    </source>
</evidence>
<evidence type="ECO:0000313" key="9">
    <source>
        <dbReference type="Proteomes" id="UP000199592"/>
    </source>
</evidence>
<dbReference type="EMBL" id="FNMY01000006">
    <property type="protein sequence ID" value="SDX06243.1"/>
    <property type="molecule type" value="Genomic_DNA"/>
</dbReference>
<reference evidence="9" key="1">
    <citation type="submission" date="2016-10" db="EMBL/GenBank/DDBJ databases">
        <authorList>
            <person name="Varghese N."/>
            <person name="Submissions S."/>
        </authorList>
    </citation>
    <scope>NUCLEOTIDE SEQUENCE [LARGE SCALE GENOMIC DNA]</scope>
    <source>
        <strain evidence="9">DSM 25030</strain>
    </source>
</reference>
<dbReference type="Gene3D" id="1.25.40.390">
    <property type="match status" value="1"/>
</dbReference>
<evidence type="ECO:0000256" key="2">
    <source>
        <dbReference type="ARBA" id="ARBA00006275"/>
    </source>
</evidence>
<dbReference type="Proteomes" id="UP000199592">
    <property type="component" value="Unassembled WGS sequence"/>
</dbReference>
<sequence length="497" mass="54867">MRKIIGIITLIAAGTFTSCSEDFLQLPPEDSLSQTIFFQTQSDFEQAINATYGPLRDLYNTGGNSQGAWGMGELTSDNTYYKYNPNYRAVQDGESIADFYVNDGNGTISIKYTNNYLIIARANQILALIDEVEFDDNAVKDNVKGQALYLRALAYFDLVQFYGDVPLHLVPTTGREDAALPLTPATEVYTQIMNDVGEAISLLPVKSAQEAGRATRGSAQMLLANVYMVQENWASAESTLTSLVGSGEYDLLGDYANVFDLNNKNSVESIFEVQFLEGTEGFASTFPYNWMPEPVTAEQVAQITGVPNSQASNQQGFNIPTPDLLESYEDGDLRETVSIDSIDTDGTYYPYIKKFWTPHSTPGITGVNWPVYRYAEALLFMAEAVNEQGRPGDAEQYINAVRTRAGLPGITGVDQATMRQAIMDERRVELAFENKRWLDLVRTGTAQAVMSAFGDRVKANPTDYYFPEGFGPPAAAFTNIYELFPLPAGEALLNPNF</sequence>
<dbReference type="InterPro" id="IPR011990">
    <property type="entry name" value="TPR-like_helical_dom_sf"/>
</dbReference>
<feature type="domain" description="SusD-like N-terminal" evidence="7">
    <location>
        <begin position="23"/>
        <end position="228"/>
    </location>
</feature>
<evidence type="ECO:0000259" key="6">
    <source>
        <dbReference type="Pfam" id="PF07980"/>
    </source>
</evidence>
<comment type="subcellular location">
    <subcellularLocation>
        <location evidence="1">Cell outer membrane</location>
    </subcellularLocation>
</comment>
<keyword evidence="5" id="KW-0998">Cell outer membrane</keyword>
<feature type="domain" description="RagB/SusD" evidence="6">
    <location>
        <begin position="340"/>
        <end position="496"/>
    </location>
</feature>
<comment type="similarity">
    <text evidence="2">Belongs to the SusD family.</text>
</comment>
<keyword evidence="3" id="KW-0732">Signal</keyword>
<proteinExistence type="inferred from homology"/>
<dbReference type="PROSITE" id="PS51257">
    <property type="entry name" value="PROKAR_LIPOPROTEIN"/>
    <property type="match status" value="1"/>
</dbReference>
<dbReference type="InterPro" id="IPR012944">
    <property type="entry name" value="SusD_RagB_dom"/>
</dbReference>
<evidence type="ECO:0000256" key="1">
    <source>
        <dbReference type="ARBA" id="ARBA00004442"/>
    </source>
</evidence>
<dbReference type="Pfam" id="PF14322">
    <property type="entry name" value="SusD-like_3"/>
    <property type="match status" value="1"/>
</dbReference>
<evidence type="ECO:0000313" key="8">
    <source>
        <dbReference type="EMBL" id="SDX06243.1"/>
    </source>
</evidence>
<dbReference type="OrthoDB" id="5694214at2"/>
<evidence type="ECO:0000256" key="3">
    <source>
        <dbReference type="ARBA" id="ARBA00022729"/>
    </source>
</evidence>
<dbReference type="RefSeq" id="WP_090298863.1">
    <property type="nucleotide sequence ID" value="NZ_FNKI01000005.1"/>
</dbReference>
<gene>
    <name evidence="8" type="ORF">SAMN04487892_3113</name>
</gene>
<protein>
    <submittedName>
        <fullName evidence="8">Starch-binding associating with outer membrane</fullName>
    </submittedName>
</protein>
<name>A0A1H2YM02_9FLAO</name>
<dbReference type="STRING" id="1073328.SAMN05216294_3151"/>
<dbReference type="Pfam" id="PF07980">
    <property type="entry name" value="SusD_RagB"/>
    <property type="match status" value="1"/>
</dbReference>
<organism evidence="8 9">
    <name type="scientific">Flagellimonas zhangzhouensis</name>
    <dbReference type="NCBI Taxonomy" id="1073328"/>
    <lineage>
        <taxon>Bacteria</taxon>
        <taxon>Pseudomonadati</taxon>
        <taxon>Bacteroidota</taxon>
        <taxon>Flavobacteriia</taxon>
        <taxon>Flavobacteriales</taxon>
        <taxon>Flavobacteriaceae</taxon>
        <taxon>Flagellimonas</taxon>
    </lineage>
</organism>
<keyword evidence="4" id="KW-0472">Membrane</keyword>
<evidence type="ECO:0000256" key="4">
    <source>
        <dbReference type="ARBA" id="ARBA00023136"/>
    </source>
</evidence>
<evidence type="ECO:0000259" key="7">
    <source>
        <dbReference type="Pfam" id="PF14322"/>
    </source>
</evidence>
<keyword evidence="9" id="KW-1185">Reference proteome</keyword>
<dbReference type="AlphaFoldDB" id="A0A1H2YM02"/>
<dbReference type="SUPFAM" id="SSF48452">
    <property type="entry name" value="TPR-like"/>
    <property type="match status" value="1"/>
</dbReference>
<dbReference type="CDD" id="cd08977">
    <property type="entry name" value="SusD"/>
    <property type="match status" value="1"/>
</dbReference>
<accession>A0A1H2YM02</accession>
<dbReference type="GO" id="GO:0009279">
    <property type="term" value="C:cell outer membrane"/>
    <property type="evidence" value="ECO:0007669"/>
    <property type="project" value="UniProtKB-SubCell"/>
</dbReference>